<organism evidence="1 2">
    <name type="scientific">Dellaglioa algida DSM 15638</name>
    <dbReference type="NCBI Taxonomy" id="1423719"/>
    <lineage>
        <taxon>Bacteria</taxon>
        <taxon>Bacillati</taxon>
        <taxon>Bacillota</taxon>
        <taxon>Bacilli</taxon>
        <taxon>Lactobacillales</taxon>
        <taxon>Lactobacillaceae</taxon>
        <taxon>Dellaglioa</taxon>
    </lineage>
</organism>
<evidence type="ECO:0000313" key="1">
    <source>
        <dbReference type="EMBL" id="KRK46177.1"/>
    </source>
</evidence>
<protein>
    <submittedName>
        <fullName evidence="1">Uncharacterized protein</fullName>
    </submittedName>
</protein>
<dbReference type="Proteomes" id="UP000051450">
    <property type="component" value="Unassembled WGS sequence"/>
</dbReference>
<evidence type="ECO:0000313" key="2">
    <source>
        <dbReference type="Proteomes" id="UP000051450"/>
    </source>
</evidence>
<reference evidence="1 2" key="1">
    <citation type="journal article" date="2015" name="Genome Announc.">
        <title>Expanding the biotechnology potential of lactobacilli through comparative genomics of 213 strains and associated genera.</title>
        <authorList>
            <person name="Sun Z."/>
            <person name="Harris H.M."/>
            <person name="McCann A."/>
            <person name="Guo C."/>
            <person name="Argimon S."/>
            <person name="Zhang W."/>
            <person name="Yang X."/>
            <person name="Jeffery I.B."/>
            <person name="Cooney J.C."/>
            <person name="Kagawa T.F."/>
            <person name="Liu W."/>
            <person name="Song Y."/>
            <person name="Salvetti E."/>
            <person name="Wrobel A."/>
            <person name="Rasinkangas P."/>
            <person name="Parkhill J."/>
            <person name="Rea M.C."/>
            <person name="O'Sullivan O."/>
            <person name="Ritari J."/>
            <person name="Douillard F.P."/>
            <person name="Paul Ross R."/>
            <person name="Yang R."/>
            <person name="Briner A.E."/>
            <person name="Felis G.E."/>
            <person name="de Vos W.M."/>
            <person name="Barrangou R."/>
            <person name="Klaenhammer T.R."/>
            <person name="Caufield P.W."/>
            <person name="Cui Y."/>
            <person name="Zhang H."/>
            <person name="O'Toole P.W."/>
        </authorList>
    </citation>
    <scope>NUCLEOTIDE SEQUENCE [LARGE SCALE GENOMIC DNA]</scope>
    <source>
        <strain evidence="1 2">DSM 15638</strain>
    </source>
</reference>
<dbReference type="AlphaFoldDB" id="A0A0R1HRW4"/>
<dbReference type="PATRIC" id="fig|1423719.4.peg.688"/>
<comment type="caution">
    <text evidence="1">The sequence shown here is derived from an EMBL/GenBank/DDBJ whole genome shotgun (WGS) entry which is preliminary data.</text>
</comment>
<dbReference type="EMBL" id="AZDI01000002">
    <property type="protein sequence ID" value="KRK46177.1"/>
    <property type="molecule type" value="Genomic_DNA"/>
</dbReference>
<proteinExistence type="predicted"/>
<gene>
    <name evidence="1" type="ORF">FC66_GL000678</name>
</gene>
<keyword evidence="2" id="KW-1185">Reference proteome</keyword>
<name>A0A0R1HRW4_9LACO</name>
<accession>A0A0R1HRW4</accession>
<dbReference type="STRING" id="1423719.FC66_GL000678"/>
<sequence length="65" mass="7411">MVAKGVIKMDGNVEWTITELKKIETKENKLLIEATITLLKDQAVEIESLHGSMEGQLWSPSNWRK</sequence>